<evidence type="ECO:0000256" key="1">
    <source>
        <dbReference type="SAM" id="SignalP"/>
    </source>
</evidence>
<accession>A0A9W4E452</accession>
<feature type="chain" id="PRO_5040996816" description="Secreted protein" evidence="1">
    <location>
        <begin position="29"/>
        <end position="126"/>
    </location>
</feature>
<feature type="signal peptide" evidence="1">
    <location>
        <begin position="1"/>
        <end position="28"/>
    </location>
</feature>
<reference evidence="2" key="1">
    <citation type="submission" date="2021-06" db="EMBL/GenBank/DDBJ databases">
        <authorList>
            <person name="Arsene-Ploetze F."/>
        </authorList>
    </citation>
    <scope>NUCLEOTIDE SEQUENCE</scope>
    <source>
        <strain evidence="2">SBRY1</strain>
    </source>
</reference>
<gene>
    <name evidence="2" type="ORF">SBRY_110037</name>
</gene>
<sequence>MLKRMHIGLMAGAALLGGGLVLAPSASADVSPDVACSFYHHNADAGSGTVTASSLARREGPYTYCDAYGYAAGGAKIYYWCYDYGSSVTGNGITMDTWTYGRISGTSQEGWFSDVYLSNHGATHQC</sequence>
<keyword evidence="1" id="KW-0732">Signal</keyword>
<proteinExistence type="predicted"/>
<dbReference type="Proteomes" id="UP001153328">
    <property type="component" value="Unassembled WGS sequence"/>
</dbReference>
<protein>
    <recommendedName>
        <fullName evidence="4">Secreted protein</fullName>
    </recommendedName>
</protein>
<comment type="caution">
    <text evidence="2">The sequence shown here is derived from an EMBL/GenBank/DDBJ whole genome shotgun (WGS) entry which is preliminary data.</text>
</comment>
<evidence type="ECO:0000313" key="2">
    <source>
        <dbReference type="EMBL" id="CAG7615172.1"/>
    </source>
</evidence>
<dbReference type="EMBL" id="CAJVAX010000003">
    <property type="protein sequence ID" value="CAG7615172.1"/>
    <property type="molecule type" value="Genomic_DNA"/>
</dbReference>
<organism evidence="2 3">
    <name type="scientific">Actinacidiphila bryophytorum</name>
    <dbReference type="NCBI Taxonomy" id="1436133"/>
    <lineage>
        <taxon>Bacteria</taxon>
        <taxon>Bacillati</taxon>
        <taxon>Actinomycetota</taxon>
        <taxon>Actinomycetes</taxon>
        <taxon>Kitasatosporales</taxon>
        <taxon>Streptomycetaceae</taxon>
        <taxon>Actinacidiphila</taxon>
    </lineage>
</organism>
<evidence type="ECO:0000313" key="3">
    <source>
        <dbReference type="Proteomes" id="UP001153328"/>
    </source>
</evidence>
<evidence type="ECO:0008006" key="4">
    <source>
        <dbReference type="Google" id="ProtNLM"/>
    </source>
</evidence>
<name>A0A9W4E452_9ACTN</name>
<dbReference type="AlphaFoldDB" id="A0A9W4E452"/>
<keyword evidence="3" id="KW-1185">Reference proteome</keyword>